<evidence type="ECO:0000313" key="1">
    <source>
        <dbReference type="EMBL" id="KAJ9062550.1"/>
    </source>
</evidence>
<proteinExistence type="predicted"/>
<name>A0ACC2SJP8_9FUNG</name>
<dbReference type="Proteomes" id="UP001165960">
    <property type="component" value="Unassembled WGS sequence"/>
</dbReference>
<dbReference type="EMBL" id="QTSX02005001">
    <property type="protein sequence ID" value="KAJ9062550.1"/>
    <property type="molecule type" value="Genomic_DNA"/>
</dbReference>
<gene>
    <name evidence="1" type="ORF">DSO57_1009606</name>
</gene>
<keyword evidence="2" id="KW-1185">Reference proteome</keyword>
<sequence length="245" mass="28094">MYMEMILSAAILYAIGSYVALGYEAVTSYFAMSRIQREPLDYNQGFITTTILPSNLNFRNFRWSGTYKKNQVFEKSLNFLGPELFKSVCFPATSISSNIDLCFWIEKSSLLISDPYYPEEELQCIHSNRCFVQIHLKLANKGMFLPSSGIASTTIPQHIHTKPHLNATSASLKLPYDGELIKHPWIRTFHWKYEGKYTLSSRPYKEFNFTYLFSVLLPSGTPNAIYGLCHLKDIKDSSCSKNIFN</sequence>
<organism evidence="1 2">
    <name type="scientific">Entomophthora muscae</name>
    <dbReference type="NCBI Taxonomy" id="34485"/>
    <lineage>
        <taxon>Eukaryota</taxon>
        <taxon>Fungi</taxon>
        <taxon>Fungi incertae sedis</taxon>
        <taxon>Zoopagomycota</taxon>
        <taxon>Entomophthoromycotina</taxon>
        <taxon>Entomophthoromycetes</taxon>
        <taxon>Entomophthorales</taxon>
        <taxon>Entomophthoraceae</taxon>
        <taxon>Entomophthora</taxon>
    </lineage>
</organism>
<evidence type="ECO:0000313" key="2">
    <source>
        <dbReference type="Proteomes" id="UP001165960"/>
    </source>
</evidence>
<protein>
    <submittedName>
        <fullName evidence="1">Uncharacterized protein</fullName>
    </submittedName>
</protein>
<reference evidence="1" key="1">
    <citation type="submission" date="2022-04" db="EMBL/GenBank/DDBJ databases">
        <title>Genome of the entomopathogenic fungus Entomophthora muscae.</title>
        <authorList>
            <person name="Elya C."/>
            <person name="Lovett B.R."/>
            <person name="Lee E."/>
            <person name="Macias A.M."/>
            <person name="Hajek A.E."/>
            <person name="De Bivort B.L."/>
            <person name="Kasson M.T."/>
            <person name="De Fine Licht H.H."/>
            <person name="Stajich J.E."/>
        </authorList>
    </citation>
    <scope>NUCLEOTIDE SEQUENCE</scope>
    <source>
        <strain evidence="1">Berkeley</strain>
    </source>
</reference>
<accession>A0ACC2SJP8</accession>
<comment type="caution">
    <text evidence="1">The sequence shown here is derived from an EMBL/GenBank/DDBJ whole genome shotgun (WGS) entry which is preliminary data.</text>
</comment>